<keyword evidence="1" id="KW-0175">Coiled coil</keyword>
<evidence type="ECO:0000256" key="1">
    <source>
        <dbReference type="SAM" id="Coils"/>
    </source>
</evidence>
<proteinExistence type="predicted"/>
<keyword evidence="3" id="KW-1185">Reference proteome</keyword>
<evidence type="ECO:0000313" key="2">
    <source>
        <dbReference type="EMBL" id="SFL28796.1"/>
    </source>
</evidence>
<gene>
    <name evidence="2" type="ORF">SAMN02983006_00731</name>
</gene>
<dbReference type="RefSeq" id="WP_089859830.1">
    <property type="nucleotide sequence ID" value="NZ_FOTI01000006.1"/>
</dbReference>
<sequence>MQEELIEEVINIEKQAKELKNSTVKEIEELEEKYQQRMDKEKKLKLAKAKQDGQELVEKKQANAEKFADNLTEESKKEIKAIESDYQKIKDDLLNDFFKRIISSGR</sequence>
<feature type="coiled-coil region" evidence="1">
    <location>
        <begin position="2"/>
        <end position="92"/>
    </location>
</feature>
<accession>A0A1I4GI46</accession>
<organism evidence="2 3">
    <name type="scientific">Halanaerobium salsuginis</name>
    <dbReference type="NCBI Taxonomy" id="29563"/>
    <lineage>
        <taxon>Bacteria</taxon>
        <taxon>Bacillati</taxon>
        <taxon>Bacillota</taxon>
        <taxon>Clostridia</taxon>
        <taxon>Halanaerobiales</taxon>
        <taxon>Halanaerobiaceae</taxon>
        <taxon>Halanaerobium</taxon>
    </lineage>
</organism>
<dbReference type="OrthoDB" id="2112952at2"/>
<name>A0A1I4GI46_9FIRM</name>
<dbReference type="AlphaFoldDB" id="A0A1I4GI46"/>
<dbReference type="Proteomes" id="UP000199006">
    <property type="component" value="Unassembled WGS sequence"/>
</dbReference>
<reference evidence="2 3" key="1">
    <citation type="submission" date="2016-10" db="EMBL/GenBank/DDBJ databases">
        <authorList>
            <person name="de Groot N.N."/>
        </authorList>
    </citation>
    <scope>NUCLEOTIDE SEQUENCE [LARGE SCALE GENOMIC DNA]</scope>
    <source>
        <strain evidence="2 3">ATCC 51327</strain>
    </source>
</reference>
<dbReference type="EMBL" id="FOTI01000006">
    <property type="protein sequence ID" value="SFL28796.1"/>
    <property type="molecule type" value="Genomic_DNA"/>
</dbReference>
<protein>
    <submittedName>
        <fullName evidence="2">Uncharacterized protein</fullName>
    </submittedName>
</protein>
<dbReference type="STRING" id="29563.SAMN02983006_00731"/>
<evidence type="ECO:0000313" key="3">
    <source>
        <dbReference type="Proteomes" id="UP000199006"/>
    </source>
</evidence>